<dbReference type="Pfam" id="PF04264">
    <property type="entry name" value="YceI"/>
    <property type="match status" value="1"/>
</dbReference>
<protein>
    <submittedName>
        <fullName evidence="3">YceI family protein</fullName>
    </submittedName>
</protein>
<dbReference type="PANTHER" id="PTHR34406:SF2">
    <property type="entry name" value="PERIPLASMIC PROTEIN"/>
    <property type="match status" value="1"/>
</dbReference>
<dbReference type="Gene3D" id="2.40.128.110">
    <property type="entry name" value="Lipid/polyisoprenoid-binding, YceI-like"/>
    <property type="match status" value="1"/>
</dbReference>
<proteinExistence type="predicted"/>
<evidence type="ECO:0000313" key="3">
    <source>
        <dbReference type="EMBL" id="MDT0495967.1"/>
    </source>
</evidence>
<keyword evidence="1" id="KW-0732">Signal</keyword>
<dbReference type="PANTHER" id="PTHR34406">
    <property type="entry name" value="PROTEIN YCEI"/>
    <property type="match status" value="1"/>
</dbReference>
<reference evidence="3 4" key="1">
    <citation type="submission" date="2023-09" db="EMBL/GenBank/DDBJ databases">
        <authorList>
            <person name="Rey-Velasco X."/>
        </authorList>
    </citation>
    <scope>NUCLEOTIDE SEQUENCE [LARGE SCALE GENOMIC DNA]</scope>
    <source>
        <strain evidence="3 4">W345</strain>
    </source>
</reference>
<keyword evidence="4" id="KW-1185">Reference proteome</keyword>
<evidence type="ECO:0000313" key="4">
    <source>
        <dbReference type="Proteomes" id="UP001254608"/>
    </source>
</evidence>
<dbReference type="InterPro" id="IPR007372">
    <property type="entry name" value="Lipid/polyisoprenoid-bd_YceI"/>
</dbReference>
<dbReference type="RefSeq" id="WP_311363359.1">
    <property type="nucleotide sequence ID" value="NZ_JAVRIC010000001.1"/>
</dbReference>
<evidence type="ECO:0000259" key="2">
    <source>
        <dbReference type="SMART" id="SM00867"/>
    </source>
</evidence>
<accession>A0ABU2WDL5</accession>
<gene>
    <name evidence="3" type="ORF">RM530_01120</name>
</gene>
<dbReference type="SMART" id="SM00867">
    <property type="entry name" value="YceI"/>
    <property type="match status" value="1"/>
</dbReference>
<organism evidence="3 4">
    <name type="scientific">Banduia mediterranea</name>
    <dbReference type="NCBI Taxonomy" id="3075609"/>
    <lineage>
        <taxon>Bacteria</taxon>
        <taxon>Pseudomonadati</taxon>
        <taxon>Pseudomonadota</taxon>
        <taxon>Gammaproteobacteria</taxon>
        <taxon>Nevskiales</taxon>
        <taxon>Algiphilaceae</taxon>
        <taxon>Banduia</taxon>
    </lineage>
</organism>
<evidence type="ECO:0000256" key="1">
    <source>
        <dbReference type="SAM" id="SignalP"/>
    </source>
</evidence>
<name>A0ABU2WDL5_9GAMM</name>
<sequence>MFRTFTFGLSAVLLATAGLAQAAPTEYVIESNHTYPSFTAPHMGISFWRGKFNKTSGSVMLDTAAATGSVDIMIDASTVDFGHEKMNEHARSEDFFNAAEYPTITYSGEISFDGATPVAVDGELTMLGVSKPVPLKINSFKCIEHPMLKVEVCGADATASFDRTDFGMDYGASSGTGVELQIQVEALKKP</sequence>
<dbReference type="InterPro" id="IPR036761">
    <property type="entry name" value="TTHA0802/YceI-like_sf"/>
</dbReference>
<feature type="chain" id="PRO_5046040252" evidence="1">
    <location>
        <begin position="23"/>
        <end position="190"/>
    </location>
</feature>
<feature type="signal peptide" evidence="1">
    <location>
        <begin position="1"/>
        <end position="22"/>
    </location>
</feature>
<feature type="domain" description="Lipid/polyisoprenoid-binding YceI-like" evidence="2">
    <location>
        <begin position="26"/>
        <end position="187"/>
    </location>
</feature>
<comment type="caution">
    <text evidence="3">The sequence shown here is derived from an EMBL/GenBank/DDBJ whole genome shotgun (WGS) entry which is preliminary data.</text>
</comment>
<dbReference type="EMBL" id="JAVRIC010000001">
    <property type="protein sequence ID" value="MDT0495967.1"/>
    <property type="molecule type" value="Genomic_DNA"/>
</dbReference>
<dbReference type="SUPFAM" id="SSF101874">
    <property type="entry name" value="YceI-like"/>
    <property type="match status" value="1"/>
</dbReference>
<dbReference type="Proteomes" id="UP001254608">
    <property type="component" value="Unassembled WGS sequence"/>
</dbReference>